<accession>A0A165Q8J2</accession>
<evidence type="ECO:0000313" key="2">
    <source>
        <dbReference type="EMBL" id="KZT22070.1"/>
    </source>
</evidence>
<dbReference type="OrthoDB" id="3251181at2759"/>
<reference evidence="2 3" key="1">
    <citation type="journal article" date="2016" name="Mol. Biol. Evol.">
        <title>Comparative Genomics of Early-Diverging Mushroom-Forming Fungi Provides Insights into the Origins of Lignocellulose Decay Capabilities.</title>
        <authorList>
            <person name="Nagy L.G."/>
            <person name="Riley R."/>
            <person name="Tritt A."/>
            <person name="Adam C."/>
            <person name="Daum C."/>
            <person name="Floudas D."/>
            <person name="Sun H."/>
            <person name="Yadav J.S."/>
            <person name="Pangilinan J."/>
            <person name="Larsson K.H."/>
            <person name="Matsuura K."/>
            <person name="Barry K."/>
            <person name="Labutti K."/>
            <person name="Kuo R."/>
            <person name="Ohm R.A."/>
            <person name="Bhattacharya S.S."/>
            <person name="Shirouzu T."/>
            <person name="Yoshinaga Y."/>
            <person name="Martin F.M."/>
            <person name="Grigoriev I.V."/>
            <person name="Hibbett D.S."/>
        </authorList>
    </citation>
    <scope>NUCLEOTIDE SEQUENCE [LARGE SCALE GENOMIC DNA]</scope>
    <source>
        <strain evidence="2 3">HHB14362 ss-1</strain>
    </source>
</reference>
<dbReference type="Proteomes" id="UP000076761">
    <property type="component" value="Unassembled WGS sequence"/>
</dbReference>
<dbReference type="EMBL" id="KV425600">
    <property type="protein sequence ID" value="KZT22070.1"/>
    <property type="molecule type" value="Genomic_DNA"/>
</dbReference>
<organism evidence="2 3">
    <name type="scientific">Neolentinus lepideus HHB14362 ss-1</name>
    <dbReference type="NCBI Taxonomy" id="1314782"/>
    <lineage>
        <taxon>Eukaryota</taxon>
        <taxon>Fungi</taxon>
        <taxon>Dikarya</taxon>
        <taxon>Basidiomycota</taxon>
        <taxon>Agaricomycotina</taxon>
        <taxon>Agaricomycetes</taxon>
        <taxon>Gloeophyllales</taxon>
        <taxon>Gloeophyllaceae</taxon>
        <taxon>Neolentinus</taxon>
    </lineage>
</organism>
<dbReference type="Pfam" id="PF22936">
    <property type="entry name" value="Pol_BBD"/>
    <property type="match status" value="1"/>
</dbReference>
<dbReference type="AlphaFoldDB" id="A0A165Q8J2"/>
<proteinExistence type="predicted"/>
<name>A0A165Q8J2_9AGAM</name>
<dbReference type="STRING" id="1314782.A0A165Q8J2"/>
<feature type="non-terminal residue" evidence="2">
    <location>
        <position position="68"/>
    </location>
</feature>
<feature type="non-terminal residue" evidence="2">
    <location>
        <position position="1"/>
    </location>
</feature>
<evidence type="ECO:0000313" key="3">
    <source>
        <dbReference type="Proteomes" id="UP000076761"/>
    </source>
</evidence>
<dbReference type="InParanoid" id="A0A165Q8J2"/>
<feature type="domain" description="Retrovirus-related Pol polyprotein from transposon TNT 1-94-like beta-barrel" evidence="1">
    <location>
        <begin position="3"/>
        <end position="68"/>
    </location>
</feature>
<gene>
    <name evidence="2" type="ORF">NEOLEDRAFT_1024662</name>
</gene>
<evidence type="ECO:0000259" key="1">
    <source>
        <dbReference type="Pfam" id="PF22936"/>
    </source>
</evidence>
<keyword evidence="3" id="KW-1185">Reference proteome</keyword>
<dbReference type="InterPro" id="IPR054722">
    <property type="entry name" value="PolX-like_BBD"/>
</dbReference>
<sequence>ELYDSGATCHLSPYRNDFESQRGVSPPKVFTAANQQDFSAVGKGDLVVEVPNGVDPSKLHLTEVLYSP</sequence>
<protein>
    <recommendedName>
        <fullName evidence="1">Retrovirus-related Pol polyprotein from transposon TNT 1-94-like beta-barrel domain-containing protein</fullName>
    </recommendedName>
</protein>